<evidence type="ECO:0000313" key="2">
    <source>
        <dbReference type="Proteomes" id="UP000054477"/>
    </source>
</evidence>
<feature type="non-terminal residue" evidence="1">
    <location>
        <position position="1"/>
    </location>
</feature>
<sequence length="67" mass="7629">HFQPKAIRVRGSLTFQSHEMTAHKGNWLSVWETQTAEMLECVGRLHGDSGVYERRDRAEVGLGRASF</sequence>
<dbReference type="EMBL" id="KN838554">
    <property type="protein sequence ID" value="KIK06288.1"/>
    <property type="molecule type" value="Genomic_DNA"/>
</dbReference>
<protein>
    <submittedName>
        <fullName evidence="1">Uncharacterized protein</fullName>
    </submittedName>
</protein>
<gene>
    <name evidence="1" type="ORF">K443DRAFT_89761</name>
</gene>
<evidence type="ECO:0000313" key="1">
    <source>
        <dbReference type="EMBL" id="KIK06288.1"/>
    </source>
</evidence>
<proteinExistence type="predicted"/>
<dbReference type="Proteomes" id="UP000054477">
    <property type="component" value="Unassembled WGS sequence"/>
</dbReference>
<organism evidence="1 2">
    <name type="scientific">Laccaria amethystina LaAM-08-1</name>
    <dbReference type="NCBI Taxonomy" id="1095629"/>
    <lineage>
        <taxon>Eukaryota</taxon>
        <taxon>Fungi</taxon>
        <taxon>Dikarya</taxon>
        <taxon>Basidiomycota</taxon>
        <taxon>Agaricomycotina</taxon>
        <taxon>Agaricomycetes</taxon>
        <taxon>Agaricomycetidae</taxon>
        <taxon>Agaricales</taxon>
        <taxon>Agaricineae</taxon>
        <taxon>Hydnangiaceae</taxon>
        <taxon>Laccaria</taxon>
    </lineage>
</organism>
<dbReference type="AlphaFoldDB" id="A0A0C9YDK7"/>
<keyword evidence="2" id="KW-1185">Reference proteome</keyword>
<name>A0A0C9YDK7_9AGAR</name>
<accession>A0A0C9YDK7</accession>
<dbReference type="HOGENOM" id="CLU_2904574_0_0_1"/>
<reference evidence="1 2" key="1">
    <citation type="submission" date="2014-04" db="EMBL/GenBank/DDBJ databases">
        <authorList>
            <consortium name="DOE Joint Genome Institute"/>
            <person name="Kuo A."/>
            <person name="Kohler A."/>
            <person name="Nagy L.G."/>
            <person name="Floudas D."/>
            <person name="Copeland A."/>
            <person name="Barry K.W."/>
            <person name="Cichocki N."/>
            <person name="Veneault-Fourrey C."/>
            <person name="LaButti K."/>
            <person name="Lindquist E.A."/>
            <person name="Lipzen A."/>
            <person name="Lundell T."/>
            <person name="Morin E."/>
            <person name="Murat C."/>
            <person name="Sun H."/>
            <person name="Tunlid A."/>
            <person name="Henrissat B."/>
            <person name="Grigoriev I.V."/>
            <person name="Hibbett D.S."/>
            <person name="Martin F."/>
            <person name="Nordberg H.P."/>
            <person name="Cantor M.N."/>
            <person name="Hua S.X."/>
        </authorList>
    </citation>
    <scope>NUCLEOTIDE SEQUENCE [LARGE SCALE GENOMIC DNA]</scope>
    <source>
        <strain evidence="1 2">LaAM-08-1</strain>
    </source>
</reference>
<reference evidence="2" key="2">
    <citation type="submission" date="2015-01" db="EMBL/GenBank/DDBJ databases">
        <title>Evolutionary Origins and Diversification of the Mycorrhizal Mutualists.</title>
        <authorList>
            <consortium name="DOE Joint Genome Institute"/>
            <consortium name="Mycorrhizal Genomics Consortium"/>
            <person name="Kohler A."/>
            <person name="Kuo A."/>
            <person name="Nagy L.G."/>
            <person name="Floudas D."/>
            <person name="Copeland A."/>
            <person name="Barry K.W."/>
            <person name="Cichocki N."/>
            <person name="Veneault-Fourrey C."/>
            <person name="LaButti K."/>
            <person name="Lindquist E.A."/>
            <person name="Lipzen A."/>
            <person name="Lundell T."/>
            <person name="Morin E."/>
            <person name="Murat C."/>
            <person name="Riley R."/>
            <person name="Ohm R."/>
            <person name="Sun H."/>
            <person name="Tunlid A."/>
            <person name="Henrissat B."/>
            <person name="Grigoriev I.V."/>
            <person name="Hibbett D.S."/>
            <person name="Martin F."/>
        </authorList>
    </citation>
    <scope>NUCLEOTIDE SEQUENCE [LARGE SCALE GENOMIC DNA]</scope>
    <source>
        <strain evidence="2">LaAM-08-1</strain>
    </source>
</reference>